<gene>
    <name evidence="9" type="ORF">H9761_06380</name>
</gene>
<dbReference type="InterPro" id="IPR009057">
    <property type="entry name" value="Homeodomain-like_sf"/>
</dbReference>
<dbReference type="InterPro" id="IPR011006">
    <property type="entry name" value="CheY-like_superfamily"/>
</dbReference>
<dbReference type="Gene3D" id="1.10.10.60">
    <property type="entry name" value="Homeodomain-like"/>
    <property type="match status" value="2"/>
</dbReference>
<dbReference type="SUPFAM" id="SSF46689">
    <property type="entry name" value="Homeodomain-like"/>
    <property type="match status" value="2"/>
</dbReference>
<evidence type="ECO:0000259" key="7">
    <source>
        <dbReference type="PROSITE" id="PS01124"/>
    </source>
</evidence>
<dbReference type="PANTHER" id="PTHR43280">
    <property type="entry name" value="ARAC-FAMILY TRANSCRIPTIONAL REGULATOR"/>
    <property type="match status" value="1"/>
</dbReference>
<evidence type="ECO:0000313" key="9">
    <source>
        <dbReference type="EMBL" id="HJC23314.1"/>
    </source>
</evidence>
<name>A0A9D2NGJ0_9FIRM</name>
<dbReference type="Proteomes" id="UP000823891">
    <property type="component" value="Unassembled WGS sequence"/>
</dbReference>
<dbReference type="SMART" id="SM00448">
    <property type="entry name" value="REC"/>
    <property type="match status" value="1"/>
</dbReference>
<dbReference type="PANTHER" id="PTHR43280:SF2">
    <property type="entry name" value="HTH-TYPE TRANSCRIPTIONAL REGULATOR EXSA"/>
    <property type="match status" value="1"/>
</dbReference>
<dbReference type="InterPro" id="IPR020449">
    <property type="entry name" value="Tscrpt_reg_AraC-type_HTH"/>
</dbReference>
<comment type="function">
    <text evidence="5">May play the central regulatory role in sporulation. It may be an element of the effector pathway responsible for the activation of sporulation genes in response to nutritional stress. Spo0A may act in concert with spo0H (a sigma factor) to control the expression of some genes that are critical to the sporulation process.</text>
</comment>
<feature type="domain" description="Response regulatory" evidence="8">
    <location>
        <begin position="3"/>
        <end position="120"/>
    </location>
</feature>
<evidence type="ECO:0000259" key="8">
    <source>
        <dbReference type="PROSITE" id="PS50110"/>
    </source>
</evidence>
<dbReference type="InterPro" id="IPR018060">
    <property type="entry name" value="HTH_AraC"/>
</dbReference>
<evidence type="ECO:0000256" key="5">
    <source>
        <dbReference type="ARBA" id="ARBA00024867"/>
    </source>
</evidence>
<dbReference type="PRINTS" id="PR00032">
    <property type="entry name" value="HTHARAC"/>
</dbReference>
<feature type="domain" description="HTH araC/xylS-type" evidence="7">
    <location>
        <begin position="248"/>
        <end position="347"/>
    </location>
</feature>
<dbReference type="CDD" id="cd17536">
    <property type="entry name" value="REC_YesN-like"/>
    <property type="match status" value="1"/>
</dbReference>
<dbReference type="EMBL" id="DWWS01000021">
    <property type="protein sequence ID" value="HJC23314.1"/>
    <property type="molecule type" value="Genomic_DNA"/>
</dbReference>
<keyword evidence="3" id="KW-0238">DNA-binding</keyword>
<dbReference type="Pfam" id="PF12833">
    <property type="entry name" value="HTH_18"/>
    <property type="match status" value="1"/>
</dbReference>
<dbReference type="InterPro" id="IPR018062">
    <property type="entry name" value="HTH_AraC-typ_CS"/>
</dbReference>
<evidence type="ECO:0000256" key="3">
    <source>
        <dbReference type="ARBA" id="ARBA00023125"/>
    </source>
</evidence>
<comment type="caution">
    <text evidence="9">The sequence shown here is derived from an EMBL/GenBank/DDBJ whole genome shotgun (WGS) entry which is preliminary data.</text>
</comment>
<dbReference type="GO" id="GO:0003700">
    <property type="term" value="F:DNA-binding transcription factor activity"/>
    <property type="evidence" value="ECO:0007669"/>
    <property type="project" value="InterPro"/>
</dbReference>
<dbReference type="PROSITE" id="PS00041">
    <property type="entry name" value="HTH_ARAC_FAMILY_1"/>
    <property type="match status" value="1"/>
</dbReference>
<feature type="modified residue" description="4-aspartylphosphate" evidence="6">
    <location>
        <position position="55"/>
    </location>
</feature>
<dbReference type="SMART" id="SM00342">
    <property type="entry name" value="HTH_ARAC"/>
    <property type="match status" value="1"/>
</dbReference>
<evidence type="ECO:0000256" key="6">
    <source>
        <dbReference type="PROSITE-ProRule" id="PRU00169"/>
    </source>
</evidence>
<proteinExistence type="predicted"/>
<organism evidence="9 10">
    <name type="scientific">Candidatus Eisenbergiella merdavium</name>
    <dbReference type="NCBI Taxonomy" id="2838551"/>
    <lineage>
        <taxon>Bacteria</taxon>
        <taxon>Bacillati</taxon>
        <taxon>Bacillota</taxon>
        <taxon>Clostridia</taxon>
        <taxon>Lachnospirales</taxon>
        <taxon>Lachnospiraceae</taxon>
        <taxon>Eisenbergiella</taxon>
    </lineage>
</organism>
<dbReference type="GO" id="GO:0000160">
    <property type="term" value="P:phosphorelay signal transduction system"/>
    <property type="evidence" value="ECO:0007669"/>
    <property type="project" value="InterPro"/>
</dbReference>
<dbReference type="GO" id="GO:0043565">
    <property type="term" value="F:sequence-specific DNA binding"/>
    <property type="evidence" value="ECO:0007669"/>
    <property type="project" value="InterPro"/>
</dbReference>
<evidence type="ECO:0000256" key="4">
    <source>
        <dbReference type="ARBA" id="ARBA00023163"/>
    </source>
</evidence>
<dbReference type="AlphaFoldDB" id="A0A9D2NGJ0"/>
<keyword evidence="6" id="KW-0597">Phosphoprotein</keyword>
<dbReference type="PROSITE" id="PS50110">
    <property type="entry name" value="RESPONSE_REGULATORY"/>
    <property type="match status" value="1"/>
</dbReference>
<accession>A0A9D2NGJ0</accession>
<sequence>MLRILLVDDEKYTIEGLVSMLDWERFEGELSGTASSGEEALKLLESVRPDVIISDIKMGGMNGIELARQVHERQEQIQMILLTAHGEFEYARQAIRYGVIDYILKPITRDKLEQLNCLLEQKNQQLRLRQKSYQAAWDDSLKERLLNALKSGDRDTLDEFFQSRLYGELMNGDDCDPVGIQLLNYLYLYLSDINLNQEAISYSRNQTMEAFLEITDRKEKMDYIITRYYDLLSGVSQQKASHTDAISAYALRYIDEHYADPEFNLSALSYAMHVSLSHLSTVFKQTTGVNLSAYVTDLRLEQARKLLSDMHYSISEVSSLSGYSDAKYFAKLFKKKTGSTPSEYRNLILQGGIHGN</sequence>
<evidence type="ECO:0000256" key="1">
    <source>
        <dbReference type="ARBA" id="ARBA00018672"/>
    </source>
</evidence>
<reference evidence="9" key="1">
    <citation type="journal article" date="2021" name="PeerJ">
        <title>Extensive microbial diversity within the chicken gut microbiome revealed by metagenomics and culture.</title>
        <authorList>
            <person name="Gilroy R."/>
            <person name="Ravi A."/>
            <person name="Getino M."/>
            <person name="Pursley I."/>
            <person name="Horton D.L."/>
            <person name="Alikhan N.F."/>
            <person name="Baker D."/>
            <person name="Gharbi K."/>
            <person name="Hall N."/>
            <person name="Watson M."/>
            <person name="Adriaenssens E.M."/>
            <person name="Foster-Nyarko E."/>
            <person name="Jarju S."/>
            <person name="Secka A."/>
            <person name="Antonio M."/>
            <person name="Oren A."/>
            <person name="Chaudhuri R.R."/>
            <person name="La Ragione R."/>
            <person name="Hildebrand F."/>
            <person name="Pallen M.J."/>
        </authorList>
    </citation>
    <scope>NUCLEOTIDE SEQUENCE</scope>
    <source>
        <strain evidence="9">USAMLcec2-132</strain>
    </source>
</reference>
<dbReference type="SUPFAM" id="SSF52172">
    <property type="entry name" value="CheY-like"/>
    <property type="match status" value="1"/>
</dbReference>
<protein>
    <recommendedName>
        <fullName evidence="1">Stage 0 sporulation protein A homolog</fullName>
    </recommendedName>
</protein>
<keyword evidence="2" id="KW-0805">Transcription regulation</keyword>
<dbReference type="InterPro" id="IPR001789">
    <property type="entry name" value="Sig_transdc_resp-reg_receiver"/>
</dbReference>
<dbReference type="Gene3D" id="3.40.50.2300">
    <property type="match status" value="1"/>
</dbReference>
<evidence type="ECO:0000256" key="2">
    <source>
        <dbReference type="ARBA" id="ARBA00023015"/>
    </source>
</evidence>
<evidence type="ECO:0000313" key="10">
    <source>
        <dbReference type="Proteomes" id="UP000823891"/>
    </source>
</evidence>
<reference evidence="9" key="2">
    <citation type="submission" date="2021-04" db="EMBL/GenBank/DDBJ databases">
        <authorList>
            <person name="Gilroy R."/>
        </authorList>
    </citation>
    <scope>NUCLEOTIDE SEQUENCE</scope>
    <source>
        <strain evidence="9">USAMLcec2-132</strain>
    </source>
</reference>
<dbReference type="PROSITE" id="PS01124">
    <property type="entry name" value="HTH_ARAC_FAMILY_2"/>
    <property type="match status" value="1"/>
</dbReference>
<keyword evidence="4" id="KW-0804">Transcription</keyword>
<dbReference type="Pfam" id="PF00072">
    <property type="entry name" value="Response_reg"/>
    <property type="match status" value="1"/>
</dbReference>